<comment type="caution">
    <text evidence="1">The sequence shown here is derived from an EMBL/GenBank/DDBJ whole genome shotgun (WGS) entry which is preliminary data.</text>
</comment>
<organism evidence="1 2">
    <name type="scientific">Sarcoptes scabiei</name>
    <name type="common">Itch mite</name>
    <name type="synonym">Acarus scabiei</name>
    <dbReference type="NCBI Taxonomy" id="52283"/>
    <lineage>
        <taxon>Eukaryota</taxon>
        <taxon>Metazoa</taxon>
        <taxon>Ecdysozoa</taxon>
        <taxon>Arthropoda</taxon>
        <taxon>Chelicerata</taxon>
        <taxon>Arachnida</taxon>
        <taxon>Acari</taxon>
        <taxon>Acariformes</taxon>
        <taxon>Sarcoptiformes</taxon>
        <taxon>Astigmata</taxon>
        <taxon>Psoroptidia</taxon>
        <taxon>Sarcoptoidea</taxon>
        <taxon>Sarcoptidae</taxon>
        <taxon>Sarcoptinae</taxon>
        <taxon>Sarcoptes</taxon>
    </lineage>
</organism>
<dbReference type="AlphaFoldDB" id="A0A132ABF4"/>
<gene>
    <name evidence="1" type="ORF">QR98_0062820</name>
</gene>
<dbReference type="Proteomes" id="UP000616769">
    <property type="component" value="Unassembled WGS sequence"/>
</dbReference>
<accession>A0A132ABF4</accession>
<sequence length="140" mass="14626">MRCLEFLRIILEKSFIFLCNFDNLLLILLLPDAIVANKDGSKRPARPAPRPPVREGSVAVFNAANSAANGPELRPPSAAVIACKTVGESVGKAAERAAESSLTKLPGEFSGPVKLPAKLADKPPANGSIDSGSASAKHLL</sequence>
<proteinExistence type="predicted"/>
<dbReference type="EMBL" id="JXLN01011877">
    <property type="protein sequence ID" value="KPM07780.1"/>
    <property type="molecule type" value="Genomic_DNA"/>
</dbReference>
<evidence type="ECO:0000313" key="1">
    <source>
        <dbReference type="EMBL" id="KPM07780.1"/>
    </source>
</evidence>
<protein>
    <submittedName>
        <fullName evidence="1">Uncharacterized protein</fullName>
    </submittedName>
</protein>
<name>A0A132ABF4_SARSC</name>
<reference evidence="1 2" key="1">
    <citation type="journal article" date="2015" name="Parasit. Vectors">
        <title>Draft genome of the scabies mite.</title>
        <authorList>
            <person name="Rider S.D.Jr."/>
            <person name="Morgan M.S."/>
            <person name="Arlian L.G."/>
        </authorList>
    </citation>
    <scope>NUCLEOTIDE SEQUENCE [LARGE SCALE GENOMIC DNA]</scope>
    <source>
        <strain evidence="1">Arlian Lab</strain>
    </source>
</reference>
<dbReference type="VEuPathDB" id="VectorBase:SSCA003573"/>
<evidence type="ECO:0000313" key="2">
    <source>
        <dbReference type="Proteomes" id="UP000616769"/>
    </source>
</evidence>